<keyword evidence="12" id="KW-1185">Reference proteome</keyword>
<evidence type="ECO:0000256" key="5">
    <source>
        <dbReference type="ARBA" id="ARBA00022519"/>
    </source>
</evidence>
<evidence type="ECO:0000259" key="10">
    <source>
        <dbReference type="PROSITE" id="PS50928"/>
    </source>
</evidence>
<evidence type="ECO:0000256" key="3">
    <source>
        <dbReference type="ARBA" id="ARBA00022448"/>
    </source>
</evidence>
<feature type="transmembrane region" description="Helical" evidence="9">
    <location>
        <begin position="209"/>
        <end position="232"/>
    </location>
</feature>
<feature type="transmembrane region" description="Helical" evidence="9">
    <location>
        <begin position="66"/>
        <end position="88"/>
    </location>
</feature>
<keyword evidence="5" id="KW-0997">Cell inner membrane</keyword>
<dbReference type="GO" id="GO:0055085">
    <property type="term" value="P:transmembrane transport"/>
    <property type="evidence" value="ECO:0007669"/>
    <property type="project" value="InterPro"/>
</dbReference>
<dbReference type="Proteomes" id="UP000217182">
    <property type="component" value="Chromosome"/>
</dbReference>
<name>A0A250B040_9GAMM</name>
<keyword evidence="6 9" id="KW-0812">Transmembrane</keyword>
<accession>A0A250B040</accession>
<feature type="domain" description="ABC transmembrane type-1" evidence="10">
    <location>
        <begin position="69"/>
        <end position="273"/>
    </location>
</feature>
<evidence type="ECO:0000256" key="8">
    <source>
        <dbReference type="ARBA" id="ARBA00023136"/>
    </source>
</evidence>
<protein>
    <submittedName>
        <fullName evidence="11">ABC transporter permease</fullName>
    </submittedName>
</protein>
<evidence type="ECO:0000256" key="2">
    <source>
        <dbReference type="ARBA" id="ARBA00007069"/>
    </source>
</evidence>
<evidence type="ECO:0000313" key="12">
    <source>
        <dbReference type="Proteomes" id="UP000217182"/>
    </source>
</evidence>
<dbReference type="OrthoDB" id="9807047at2"/>
<evidence type="ECO:0000256" key="9">
    <source>
        <dbReference type="RuleBase" id="RU363032"/>
    </source>
</evidence>
<comment type="subcellular location">
    <subcellularLocation>
        <location evidence="1">Cell inner membrane</location>
        <topology evidence="1">Multi-pass membrane protein</topology>
    </subcellularLocation>
    <subcellularLocation>
        <location evidence="9">Cell membrane</location>
        <topology evidence="9">Multi-pass membrane protein</topology>
    </subcellularLocation>
</comment>
<dbReference type="Pfam" id="PF00528">
    <property type="entry name" value="BPD_transp_1"/>
    <property type="match status" value="1"/>
</dbReference>
<evidence type="ECO:0000256" key="4">
    <source>
        <dbReference type="ARBA" id="ARBA00022475"/>
    </source>
</evidence>
<keyword evidence="8 9" id="KW-0472">Membrane</keyword>
<dbReference type="PROSITE" id="PS50928">
    <property type="entry name" value="ABC_TM1"/>
    <property type="match status" value="1"/>
</dbReference>
<gene>
    <name evidence="11" type="ORF">AWC35_08220</name>
</gene>
<dbReference type="GO" id="GO:0005886">
    <property type="term" value="C:plasma membrane"/>
    <property type="evidence" value="ECO:0007669"/>
    <property type="project" value="UniProtKB-SubCell"/>
</dbReference>
<sequence length="288" mass="32176">MGNVFSSRATPEERRKFRAFLMTTPALALLSLVLLIPIFTIIYQSFTLPTTGFQNYLWFFNTNINVTVLIRTFKVALIVTLLCTVIAYPYAYAMSVLKPKYRILLILCTLVPLWASDIVRTFAWIIILQNSGVFNSILEYFGFEKVRLIRTQTGVMIGMVQILLPFMIMPLYSVMRGINLDLIKASCSLGASPLVSFFKIYLPLSLPGVFSGATIVFILATGFYITPLLLGGPTSTLLSTLVQQQISSLLNWGHGGAMSVVLLILTFGCLLAVTPFMRRKRKSVNEDK</sequence>
<keyword evidence="7 9" id="KW-1133">Transmembrane helix</keyword>
<dbReference type="InterPro" id="IPR035906">
    <property type="entry name" value="MetI-like_sf"/>
</dbReference>
<dbReference type="AlphaFoldDB" id="A0A250B040"/>
<dbReference type="EMBL" id="CP014136">
    <property type="protein sequence ID" value="ATA19322.1"/>
    <property type="molecule type" value="Genomic_DNA"/>
</dbReference>
<comment type="similarity">
    <text evidence="2">Belongs to the binding-protein-dependent transport system permease family. CysTW subfamily.</text>
</comment>
<evidence type="ECO:0000256" key="1">
    <source>
        <dbReference type="ARBA" id="ARBA00004429"/>
    </source>
</evidence>
<feature type="transmembrane region" description="Helical" evidence="9">
    <location>
        <begin position="20"/>
        <end position="46"/>
    </location>
</feature>
<dbReference type="InterPro" id="IPR000515">
    <property type="entry name" value="MetI-like"/>
</dbReference>
<organism evidence="11 12">
    <name type="scientific">Gibbsiella quercinecans</name>
    <dbReference type="NCBI Taxonomy" id="929813"/>
    <lineage>
        <taxon>Bacteria</taxon>
        <taxon>Pseudomonadati</taxon>
        <taxon>Pseudomonadota</taxon>
        <taxon>Gammaproteobacteria</taxon>
        <taxon>Enterobacterales</taxon>
        <taxon>Yersiniaceae</taxon>
        <taxon>Gibbsiella</taxon>
    </lineage>
</organism>
<feature type="transmembrane region" description="Helical" evidence="9">
    <location>
        <begin position="252"/>
        <end position="273"/>
    </location>
</feature>
<proteinExistence type="inferred from homology"/>
<keyword evidence="3 9" id="KW-0813">Transport</keyword>
<reference evidence="11 12" key="1">
    <citation type="submission" date="2016-01" db="EMBL/GenBank/DDBJ databases">
        <authorList>
            <person name="Oliw E.H."/>
        </authorList>
    </citation>
    <scope>NUCLEOTIDE SEQUENCE [LARGE SCALE GENOMIC DNA]</scope>
    <source>
        <strain evidence="11 12">FRB97</strain>
    </source>
</reference>
<evidence type="ECO:0000256" key="7">
    <source>
        <dbReference type="ARBA" id="ARBA00022989"/>
    </source>
</evidence>
<dbReference type="PANTHER" id="PTHR42929:SF5">
    <property type="entry name" value="ABC TRANSPORTER PERMEASE PROTEIN"/>
    <property type="match status" value="1"/>
</dbReference>
<feature type="transmembrane region" description="Helical" evidence="9">
    <location>
        <begin position="100"/>
        <end position="116"/>
    </location>
</feature>
<evidence type="ECO:0000313" key="11">
    <source>
        <dbReference type="EMBL" id="ATA19322.1"/>
    </source>
</evidence>
<dbReference type="KEGG" id="gqu:AWC35_08220"/>
<dbReference type="CDD" id="cd06261">
    <property type="entry name" value="TM_PBP2"/>
    <property type="match status" value="1"/>
</dbReference>
<evidence type="ECO:0000256" key="6">
    <source>
        <dbReference type="ARBA" id="ARBA00022692"/>
    </source>
</evidence>
<feature type="transmembrane region" description="Helical" evidence="9">
    <location>
        <begin position="155"/>
        <end position="175"/>
    </location>
</feature>
<dbReference type="SUPFAM" id="SSF161098">
    <property type="entry name" value="MetI-like"/>
    <property type="match status" value="1"/>
</dbReference>
<dbReference type="RefSeq" id="WP_095845927.1">
    <property type="nucleotide sequence ID" value="NZ_CP014136.1"/>
</dbReference>
<dbReference type="Gene3D" id="1.10.3720.10">
    <property type="entry name" value="MetI-like"/>
    <property type="match status" value="1"/>
</dbReference>
<dbReference type="PANTHER" id="PTHR42929">
    <property type="entry name" value="INNER MEMBRANE ABC TRANSPORTER PERMEASE PROTEIN YDCU-RELATED-RELATED"/>
    <property type="match status" value="1"/>
</dbReference>
<keyword evidence="4" id="KW-1003">Cell membrane</keyword>